<dbReference type="Proteomes" id="UP000054217">
    <property type="component" value="Unassembled WGS sequence"/>
</dbReference>
<proteinExistence type="predicted"/>
<dbReference type="AlphaFoldDB" id="A0A0C3PS35"/>
<dbReference type="EMBL" id="KN831950">
    <property type="protein sequence ID" value="KIO11434.1"/>
    <property type="molecule type" value="Genomic_DNA"/>
</dbReference>
<gene>
    <name evidence="1" type="ORF">M404DRAFT_995094</name>
</gene>
<evidence type="ECO:0000313" key="2">
    <source>
        <dbReference type="Proteomes" id="UP000054217"/>
    </source>
</evidence>
<dbReference type="OrthoDB" id="2367075at2759"/>
<dbReference type="HOGENOM" id="CLU_047592_2_0_1"/>
<accession>A0A0C3PS35</accession>
<organism evidence="1 2">
    <name type="scientific">Pisolithus tinctorius Marx 270</name>
    <dbReference type="NCBI Taxonomy" id="870435"/>
    <lineage>
        <taxon>Eukaryota</taxon>
        <taxon>Fungi</taxon>
        <taxon>Dikarya</taxon>
        <taxon>Basidiomycota</taxon>
        <taxon>Agaricomycotina</taxon>
        <taxon>Agaricomycetes</taxon>
        <taxon>Agaricomycetidae</taxon>
        <taxon>Boletales</taxon>
        <taxon>Sclerodermatineae</taxon>
        <taxon>Pisolithaceae</taxon>
        <taxon>Pisolithus</taxon>
    </lineage>
</organism>
<sequence length="231" mass="26418">MADCTLRRSKHLEFYIHTVTFLVEDCLFRVPREPLEAESTVFRDMFLLPQGDSETVEGQSDTCPVILQGVSKKEFESLLRALLNRQHGKQKGSSLGKIQWISVLKLSTMWEFNELRDTAIQRLDSPSQPLDPVNKLVLASKYEIKKWQLPALVELADRPSPISVEEGRLIGFENALKLAAVREEFKTMKLVDGFFRDFTVKPGGERSSKDKEKEKESRTNCISLVRKAFDL</sequence>
<protein>
    <recommendedName>
        <fullName evidence="3">BTB domain-containing protein</fullName>
    </recommendedName>
</protein>
<dbReference type="CDD" id="cd18186">
    <property type="entry name" value="BTB_POZ_ZBTB_KLHL-like"/>
    <property type="match status" value="1"/>
</dbReference>
<dbReference type="InParanoid" id="A0A0C3PS35"/>
<reference evidence="2" key="2">
    <citation type="submission" date="2015-01" db="EMBL/GenBank/DDBJ databases">
        <title>Evolutionary Origins and Diversification of the Mycorrhizal Mutualists.</title>
        <authorList>
            <consortium name="DOE Joint Genome Institute"/>
            <consortium name="Mycorrhizal Genomics Consortium"/>
            <person name="Kohler A."/>
            <person name="Kuo A."/>
            <person name="Nagy L.G."/>
            <person name="Floudas D."/>
            <person name="Copeland A."/>
            <person name="Barry K.W."/>
            <person name="Cichocki N."/>
            <person name="Veneault-Fourrey C."/>
            <person name="LaButti K."/>
            <person name="Lindquist E.A."/>
            <person name="Lipzen A."/>
            <person name="Lundell T."/>
            <person name="Morin E."/>
            <person name="Murat C."/>
            <person name="Riley R."/>
            <person name="Ohm R."/>
            <person name="Sun H."/>
            <person name="Tunlid A."/>
            <person name="Henrissat B."/>
            <person name="Grigoriev I.V."/>
            <person name="Hibbett D.S."/>
            <person name="Martin F."/>
        </authorList>
    </citation>
    <scope>NUCLEOTIDE SEQUENCE [LARGE SCALE GENOMIC DNA]</scope>
    <source>
        <strain evidence="2">Marx 270</strain>
    </source>
</reference>
<keyword evidence="2" id="KW-1185">Reference proteome</keyword>
<reference evidence="1 2" key="1">
    <citation type="submission" date="2014-04" db="EMBL/GenBank/DDBJ databases">
        <authorList>
            <consortium name="DOE Joint Genome Institute"/>
            <person name="Kuo A."/>
            <person name="Kohler A."/>
            <person name="Costa M.D."/>
            <person name="Nagy L.G."/>
            <person name="Floudas D."/>
            <person name="Copeland A."/>
            <person name="Barry K.W."/>
            <person name="Cichocki N."/>
            <person name="Veneault-Fourrey C."/>
            <person name="LaButti K."/>
            <person name="Lindquist E.A."/>
            <person name="Lipzen A."/>
            <person name="Lundell T."/>
            <person name="Morin E."/>
            <person name="Murat C."/>
            <person name="Sun H."/>
            <person name="Tunlid A."/>
            <person name="Henrissat B."/>
            <person name="Grigoriev I.V."/>
            <person name="Hibbett D.S."/>
            <person name="Martin F."/>
            <person name="Nordberg H.P."/>
            <person name="Cantor M.N."/>
            <person name="Hua S.X."/>
        </authorList>
    </citation>
    <scope>NUCLEOTIDE SEQUENCE [LARGE SCALE GENOMIC DNA]</scope>
    <source>
        <strain evidence="1 2">Marx 270</strain>
    </source>
</reference>
<name>A0A0C3PS35_PISTI</name>
<dbReference type="InterPro" id="IPR011333">
    <property type="entry name" value="SKP1/BTB/POZ_sf"/>
</dbReference>
<evidence type="ECO:0000313" key="1">
    <source>
        <dbReference type="EMBL" id="KIO11434.1"/>
    </source>
</evidence>
<dbReference type="Gene3D" id="3.30.710.10">
    <property type="entry name" value="Potassium Channel Kv1.1, Chain A"/>
    <property type="match status" value="1"/>
</dbReference>
<evidence type="ECO:0008006" key="3">
    <source>
        <dbReference type="Google" id="ProtNLM"/>
    </source>
</evidence>
<dbReference type="SUPFAM" id="SSF54695">
    <property type="entry name" value="POZ domain"/>
    <property type="match status" value="1"/>
</dbReference>
<dbReference type="STRING" id="870435.A0A0C3PS35"/>